<protein>
    <submittedName>
        <fullName evidence="1">Uncharacterized protein</fullName>
    </submittedName>
</protein>
<evidence type="ECO:0000313" key="3">
    <source>
        <dbReference type="Proteomes" id="UP000473681"/>
    </source>
</evidence>
<dbReference type="Proteomes" id="UP000476820">
    <property type="component" value="Unassembled WGS sequence"/>
</dbReference>
<dbReference type="AlphaFoldDB" id="A0A0C2NSJ2"/>
<name>A0A0C2NSJ2_CLOBO</name>
<dbReference type="RefSeq" id="WP_012449558.1">
    <property type="nucleotide sequence ID" value="NZ_CP010520.1"/>
</dbReference>
<accession>A0A0C2NSJ2</accession>
<comment type="caution">
    <text evidence="1">The sequence shown here is derived from an EMBL/GenBank/DDBJ whole genome shotgun (WGS) entry which is preliminary data.</text>
</comment>
<dbReference type="EMBL" id="SWOV01000061">
    <property type="protein sequence ID" value="NFF89315.1"/>
    <property type="molecule type" value="Genomic_DNA"/>
</dbReference>
<organism evidence="1 4">
    <name type="scientific">Clostridium botulinum</name>
    <dbReference type="NCBI Taxonomy" id="1491"/>
    <lineage>
        <taxon>Bacteria</taxon>
        <taxon>Bacillati</taxon>
        <taxon>Bacillota</taxon>
        <taxon>Clostridia</taxon>
        <taxon>Eubacteriales</taxon>
        <taxon>Clostridiaceae</taxon>
        <taxon>Clostridium</taxon>
    </lineage>
</organism>
<evidence type="ECO:0000313" key="2">
    <source>
        <dbReference type="EMBL" id="NFN34642.1"/>
    </source>
</evidence>
<proteinExistence type="predicted"/>
<dbReference type="EMBL" id="SWVK01000006">
    <property type="protein sequence ID" value="NFN34642.1"/>
    <property type="molecule type" value="Genomic_DNA"/>
</dbReference>
<evidence type="ECO:0000313" key="1">
    <source>
        <dbReference type="EMBL" id="NFF89315.1"/>
    </source>
</evidence>
<reference evidence="3 4" key="1">
    <citation type="submission" date="2019-04" db="EMBL/GenBank/DDBJ databases">
        <title>Genome sequencing of Clostridium botulinum Groups I-IV and Clostridium butyricum.</title>
        <authorList>
            <person name="Brunt J."/>
            <person name="Van Vliet A.H.M."/>
            <person name="Stringer S.C."/>
            <person name="Carter A.T."/>
            <person name="Peck M.W."/>
        </authorList>
    </citation>
    <scope>NUCLEOTIDE SEQUENCE [LARGE SCALE GENOMIC DNA]</scope>
    <source>
        <strain evidence="1 4">1605</strain>
        <strain evidence="2 3">CB-K-33E</strain>
    </source>
</reference>
<dbReference type="OrthoDB" id="1931767at2"/>
<evidence type="ECO:0000313" key="4">
    <source>
        <dbReference type="Proteomes" id="UP000476820"/>
    </source>
</evidence>
<sequence length="71" mass="8651">MKIKDLLKLKRKIIVRKKLLNFLLVWFNPRNTLMIVLSKNLDKHIAKYQKILSLQHRHEKYRLDMVRLAIA</sequence>
<dbReference type="Proteomes" id="UP000473681">
    <property type="component" value="Unassembled WGS sequence"/>
</dbReference>
<gene>
    <name evidence="1" type="ORF">FC774_15795</name>
    <name evidence="2" type="ORF">FDB51_05725</name>
</gene>